<evidence type="ECO:0000256" key="4">
    <source>
        <dbReference type="ARBA" id="ARBA00022764"/>
    </source>
</evidence>
<dbReference type="GO" id="GO:1901982">
    <property type="term" value="F:maltose binding"/>
    <property type="evidence" value="ECO:0007669"/>
    <property type="project" value="TreeGrafter"/>
</dbReference>
<evidence type="ECO:0000256" key="3">
    <source>
        <dbReference type="ARBA" id="ARBA00022729"/>
    </source>
</evidence>
<keyword evidence="2" id="KW-0813">Transport</keyword>
<evidence type="ECO:0000313" key="6">
    <source>
        <dbReference type="Proteomes" id="UP000233491"/>
    </source>
</evidence>
<protein>
    <submittedName>
        <fullName evidence="5">Sugar ABC transporter</fullName>
    </submittedName>
</protein>
<dbReference type="InterPro" id="IPR006059">
    <property type="entry name" value="SBP"/>
</dbReference>
<keyword evidence="6" id="KW-1185">Reference proteome</keyword>
<dbReference type="GO" id="GO:0015768">
    <property type="term" value="P:maltose transport"/>
    <property type="evidence" value="ECO:0007669"/>
    <property type="project" value="TreeGrafter"/>
</dbReference>
<dbReference type="PANTHER" id="PTHR30061:SF50">
    <property type="entry name" value="MALTOSE_MALTODEXTRIN-BINDING PERIPLASMIC PROTEIN"/>
    <property type="match status" value="1"/>
</dbReference>
<evidence type="ECO:0000256" key="1">
    <source>
        <dbReference type="ARBA" id="ARBA00008520"/>
    </source>
</evidence>
<dbReference type="GO" id="GO:0055052">
    <property type="term" value="C:ATP-binding cassette (ABC) transporter complex, substrate-binding subunit-containing"/>
    <property type="evidence" value="ECO:0007669"/>
    <property type="project" value="TreeGrafter"/>
</dbReference>
<evidence type="ECO:0000256" key="2">
    <source>
        <dbReference type="ARBA" id="ARBA00022448"/>
    </source>
</evidence>
<dbReference type="PANTHER" id="PTHR30061">
    <property type="entry name" value="MALTOSE-BINDING PERIPLASMIC PROTEIN"/>
    <property type="match status" value="1"/>
</dbReference>
<keyword evidence="3" id="KW-0732">Signal</keyword>
<dbReference type="Gene3D" id="3.40.190.10">
    <property type="entry name" value="Periplasmic binding protein-like II"/>
    <property type="match status" value="2"/>
</dbReference>
<dbReference type="AlphaFoldDB" id="A0A1I4TPA3"/>
<comment type="similarity">
    <text evidence="1">Belongs to the bacterial solute-binding protein 1 family.</text>
</comment>
<name>A0A1I4TPA3_9HYPH</name>
<dbReference type="InterPro" id="IPR006311">
    <property type="entry name" value="TAT_signal"/>
</dbReference>
<dbReference type="Proteomes" id="UP000233491">
    <property type="component" value="Unassembled WGS sequence"/>
</dbReference>
<dbReference type="EMBL" id="PJNW01000016">
    <property type="protein sequence ID" value="PKR87585.1"/>
    <property type="molecule type" value="Genomic_DNA"/>
</dbReference>
<proteinExistence type="inferred from homology"/>
<dbReference type="RefSeq" id="WP_101290713.1">
    <property type="nucleotide sequence ID" value="NZ_FOUQ01000006.1"/>
</dbReference>
<dbReference type="GO" id="GO:0042956">
    <property type="term" value="P:maltodextrin transmembrane transport"/>
    <property type="evidence" value="ECO:0007669"/>
    <property type="project" value="TreeGrafter"/>
</dbReference>
<gene>
    <name evidence="5" type="ORF">CXZ10_17755</name>
</gene>
<dbReference type="Pfam" id="PF01547">
    <property type="entry name" value="SBP_bac_1"/>
    <property type="match status" value="1"/>
</dbReference>
<comment type="caution">
    <text evidence="5">The sequence shown here is derived from an EMBL/GenBank/DDBJ whole genome shotgun (WGS) entry which is preliminary data.</text>
</comment>
<dbReference type="OrthoDB" id="9808332at2"/>
<dbReference type="PROSITE" id="PS51318">
    <property type="entry name" value="TAT"/>
    <property type="match status" value="1"/>
</dbReference>
<sequence>MTDKDDHVGKPMGVGRRQFLKVAGLTTGGVLAAPAILKLTSVASAADRTNITFASAKFFGKRTVAEMVDVFNQSQSRILVRYDELPPPSSSTEVHQGLVQRLAKKDGSPDVFTQDVVWIAEFAGAGWALPLDEYVSADEAGAYFPGVLAACKWQGKLTALPWYVDSGMLYYRKDLVSKAPETWDELVAAATDLMKAGKAKIGFSWQAKQAEVLICDLVEFVTSNGGSILGDDGKTVHIADDAAIEAVQFMYDTIEKYKISPPDVRSWDEEPSRTPFTGGDVAFLRNWSYVYSICQDKAASSVVDKVGVVPLPHFANGKSAACLGGYQYGVNASTKNRDASVEFLKWLSSPETQLLFATELGLAPSRPAVFDSAELGKAQPFMQTLKPVFVGATARPVTPKYSQVSLALQSAVSKAVTNGNVADALKDAKAKLEGIVGA</sequence>
<keyword evidence="4" id="KW-0574">Periplasm</keyword>
<organism evidence="5 6">
    <name type="scientific">Pleomorphomonas diazotrophica</name>
    <dbReference type="NCBI Taxonomy" id="1166257"/>
    <lineage>
        <taxon>Bacteria</taxon>
        <taxon>Pseudomonadati</taxon>
        <taxon>Pseudomonadota</taxon>
        <taxon>Alphaproteobacteria</taxon>
        <taxon>Hyphomicrobiales</taxon>
        <taxon>Pleomorphomonadaceae</taxon>
        <taxon>Pleomorphomonas</taxon>
    </lineage>
</organism>
<dbReference type="SUPFAM" id="SSF53850">
    <property type="entry name" value="Periplasmic binding protein-like II"/>
    <property type="match status" value="1"/>
</dbReference>
<evidence type="ECO:0000313" key="5">
    <source>
        <dbReference type="EMBL" id="PKR87585.1"/>
    </source>
</evidence>
<accession>A0A1I4TPA3</accession>
<dbReference type="CDD" id="cd14750">
    <property type="entry name" value="PBP2_TMBP"/>
    <property type="match status" value="1"/>
</dbReference>
<reference evidence="5 6" key="1">
    <citation type="submission" date="2017-12" db="EMBL/GenBank/DDBJ databases">
        <title>Anaerobic carbon monoxide metabolism by Pleomorphomonas carboxyditropha sp. nov., a new mesophilic hydrogenogenic carboxidotroph.</title>
        <authorList>
            <person name="Esquivel-Elizondo S."/>
            <person name="Krajmalnik-Brown R."/>
        </authorList>
    </citation>
    <scope>NUCLEOTIDE SEQUENCE [LARGE SCALE GENOMIC DNA]</scope>
    <source>
        <strain evidence="5 6">R5-392</strain>
    </source>
</reference>